<dbReference type="Proteomes" id="UP001205748">
    <property type="component" value="Unassembled WGS sequence"/>
</dbReference>
<feature type="transmembrane region" description="Helical" evidence="1">
    <location>
        <begin position="493"/>
        <end position="510"/>
    </location>
</feature>
<feature type="transmembrane region" description="Helical" evidence="1">
    <location>
        <begin position="115"/>
        <end position="138"/>
    </location>
</feature>
<feature type="transmembrane region" description="Helical" evidence="1">
    <location>
        <begin position="237"/>
        <end position="257"/>
    </location>
</feature>
<reference evidence="2" key="1">
    <citation type="submission" date="2022-07" db="EMBL/GenBank/DDBJ databases">
        <title>Enhanced cultured diversity of the mouse gut microbiota enables custom-made synthetic communities.</title>
        <authorList>
            <person name="Afrizal A."/>
        </authorList>
    </citation>
    <scope>NUCLEOTIDE SEQUENCE</scope>
    <source>
        <strain evidence="2">DSM 28593</strain>
    </source>
</reference>
<accession>A0AAE3HK62</accession>
<organism evidence="2 3">
    <name type="scientific">Irregularibacter muris</name>
    <dbReference type="NCBI Taxonomy" id="1796619"/>
    <lineage>
        <taxon>Bacteria</taxon>
        <taxon>Bacillati</taxon>
        <taxon>Bacillota</taxon>
        <taxon>Clostridia</taxon>
        <taxon>Eubacteriales</taxon>
        <taxon>Eubacteriaceae</taxon>
        <taxon>Irregularibacter</taxon>
    </lineage>
</organism>
<feature type="transmembrane region" description="Helical" evidence="1">
    <location>
        <begin position="150"/>
        <end position="175"/>
    </location>
</feature>
<gene>
    <name evidence="2" type="ORF">NSA47_15015</name>
</gene>
<feature type="transmembrane region" description="Helical" evidence="1">
    <location>
        <begin position="420"/>
        <end position="444"/>
    </location>
</feature>
<protein>
    <submittedName>
        <fullName evidence="2">Uncharacterized protein</fullName>
    </submittedName>
</protein>
<comment type="caution">
    <text evidence="2">The sequence shown here is derived from an EMBL/GenBank/DDBJ whole genome shotgun (WGS) entry which is preliminary data.</text>
</comment>
<feature type="transmembrane region" description="Helical" evidence="1">
    <location>
        <begin position="64"/>
        <end position="84"/>
    </location>
</feature>
<keyword evidence="1" id="KW-0472">Membrane</keyword>
<feature type="transmembrane region" description="Helical" evidence="1">
    <location>
        <begin position="394"/>
        <end position="414"/>
    </location>
</feature>
<keyword evidence="3" id="KW-1185">Reference proteome</keyword>
<proteinExistence type="predicted"/>
<evidence type="ECO:0000313" key="3">
    <source>
        <dbReference type="Proteomes" id="UP001205748"/>
    </source>
</evidence>
<feature type="transmembrane region" description="Helical" evidence="1">
    <location>
        <begin position="32"/>
        <end position="52"/>
    </location>
</feature>
<feature type="transmembrane region" description="Helical" evidence="1">
    <location>
        <begin position="349"/>
        <end position="373"/>
    </location>
</feature>
<evidence type="ECO:0000256" key="1">
    <source>
        <dbReference type="SAM" id="Phobius"/>
    </source>
</evidence>
<name>A0AAE3HK62_9FIRM</name>
<sequence length="519" mass="57773">MNRAWLLLGISLYNYFSINEILNPDSKKKKSFIILGMGIAIVGILLGAYNFITANFLIQLGQGNMIPAYMVAISSFSILFFTLLRSNGILFGAKDFEHLLALPIKPREIIISKFGFMYLLNLLFCILFMIPTGIIWAFRMGPNLLLTLLYFLSVIFVPLIPMYISAILGIGIVVLSSKFHNKNILSTAFSFVLIGTVGYMAMASQLSGGNGNIGVALTKQLSGLYPMSKMFFIENPLSFIQIALFILLSLVVFWTFVRLIAPHYVTLHTFVVVTGKSSPDRKKVIKKHSKFSALYRKELGSFLASHVLLLNAGLGVVVLCALSILLLFAPISMIQKQIGFSNLNEFLVLYAPLIISAFITLSSPSSSSISLEGKNMWILQSKPVSTRVILNSKIALTMTLHSIGYLFAMITFLFKFSLTPIQMVTIILLPMIYSMFTAVQGIYFNCRFPNFEWDTEMAVVKQSMSVIISGTVGMIAIALPVLLVWFVNTPFLLTIWSVALVIIILTGFMYQKALKTKIF</sequence>
<feature type="transmembrane region" description="Helical" evidence="1">
    <location>
        <begin position="307"/>
        <end position="329"/>
    </location>
</feature>
<feature type="transmembrane region" description="Helical" evidence="1">
    <location>
        <begin position="465"/>
        <end position="487"/>
    </location>
</feature>
<keyword evidence="1" id="KW-0812">Transmembrane</keyword>
<dbReference type="EMBL" id="JANKAS010000025">
    <property type="protein sequence ID" value="MCR1900274.1"/>
    <property type="molecule type" value="Genomic_DNA"/>
</dbReference>
<evidence type="ECO:0000313" key="2">
    <source>
        <dbReference type="EMBL" id="MCR1900274.1"/>
    </source>
</evidence>
<feature type="transmembrane region" description="Helical" evidence="1">
    <location>
        <begin position="184"/>
        <end position="202"/>
    </location>
</feature>
<dbReference type="AlphaFoldDB" id="A0AAE3HK62"/>
<keyword evidence="1" id="KW-1133">Transmembrane helix</keyword>
<dbReference type="RefSeq" id="WP_257533477.1">
    <property type="nucleotide sequence ID" value="NZ_JANKAS010000025.1"/>
</dbReference>